<evidence type="ECO:0000313" key="3">
    <source>
        <dbReference type="Proteomes" id="UP000721844"/>
    </source>
</evidence>
<protein>
    <recommendedName>
        <fullName evidence="4">F5/8 type C domain-containing protein</fullName>
    </recommendedName>
</protein>
<evidence type="ECO:0000256" key="1">
    <source>
        <dbReference type="SAM" id="MobiDB-lite"/>
    </source>
</evidence>
<organism evidence="2 3">
    <name type="scientific">Acidisoma cellulosilyticum</name>
    <dbReference type="NCBI Taxonomy" id="2802395"/>
    <lineage>
        <taxon>Bacteria</taxon>
        <taxon>Pseudomonadati</taxon>
        <taxon>Pseudomonadota</taxon>
        <taxon>Alphaproteobacteria</taxon>
        <taxon>Acetobacterales</taxon>
        <taxon>Acidocellaceae</taxon>
        <taxon>Acidisoma</taxon>
    </lineage>
</organism>
<dbReference type="Proteomes" id="UP000721844">
    <property type="component" value="Unassembled WGS sequence"/>
</dbReference>
<accession>A0A963YZ17</accession>
<feature type="region of interest" description="Disordered" evidence="1">
    <location>
        <begin position="304"/>
        <end position="345"/>
    </location>
</feature>
<dbReference type="InterPro" id="IPR029058">
    <property type="entry name" value="AB_hydrolase_fold"/>
</dbReference>
<sequence length="467" mass="51116">MRFLDKMAGLWSFGKETAPSRAGIASADVASDEALPVMTSTSQTEDEIPDADAQPPDVWETDHYRITHYRSNPHRLTIVFASAGQHGIGAPIEEFKGSLLKLSTSIVFVIDNNAAWCNHPDFPAAIAIVQTLLGQYENIGALGESMGASSAIVFAELCPDVDRILAIAPQYSIMAPFIDFDERFARLGQEHPDQRYPAYSCRSATSKAQILFGNLDWKDLVHAGMYKVDGFSVSIVEGAAHLVAGHLKSQQKLIPVLKRFLDYSVPFTASAVQSIIGKPLADPCKLNGVGFVHQSQWTRNWQAAAQSPKRIAPPPRTSDLALGRPTDQSSLSDHSRGTTTQEDSAGAVQGVLSGSYAFHTAMEAGPWWLVSLEAVSKIQEVRIHNRLENRFVCHRGARFAIDLMDASGIWVEHFVKQDDLLFGGADGEPFRWTPAKPVPAQSLRIRLLGQDFLHYDAVEVFGILPPG</sequence>
<gene>
    <name evidence="2" type="ORF">ACELLULO517_05660</name>
</gene>
<reference evidence="2 3" key="1">
    <citation type="journal article" date="2021" name="Microorganisms">
        <title>Acidisoma silvae sp. nov. and Acidisomacellulosilytica sp. nov., Two Acidophilic Bacteria Isolated from Decaying Wood, Hydrolyzing Cellulose and Producing Poly-3-hydroxybutyrate.</title>
        <authorList>
            <person name="Mieszkin S."/>
            <person name="Pouder E."/>
            <person name="Uroz S."/>
            <person name="Simon-Colin C."/>
            <person name="Alain K."/>
        </authorList>
    </citation>
    <scope>NUCLEOTIDE SEQUENCE [LARGE SCALE GENOMIC DNA]</scope>
    <source>
        <strain evidence="2 3">HW T5.17</strain>
    </source>
</reference>
<dbReference type="AlphaFoldDB" id="A0A963YZ17"/>
<dbReference type="RefSeq" id="WP_227306336.1">
    <property type="nucleotide sequence ID" value="NZ_JAESVA010000002.1"/>
</dbReference>
<dbReference type="Gene3D" id="3.40.50.1820">
    <property type="entry name" value="alpha/beta hydrolase"/>
    <property type="match status" value="1"/>
</dbReference>
<dbReference type="Gene3D" id="2.60.120.260">
    <property type="entry name" value="Galactose-binding domain-like"/>
    <property type="match status" value="1"/>
</dbReference>
<evidence type="ECO:0000313" key="2">
    <source>
        <dbReference type="EMBL" id="MCB8879711.1"/>
    </source>
</evidence>
<comment type="caution">
    <text evidence="2">The sequence shown here is derived from an EMBL/GenBank/DDBJ whole genome shotgun (WGS) entry which is preliminary data.</text>
</comment>
<dbReference type="SUPFAM" id="SSF49785">
    <property type="entry name" value="Galactose-binding domain-like"/>
    <property type="match status" value="1"/>
</dbReference>
<dbReference type="InterPro" id="IPR008979">
    <property type="entry name" value="Galactose-bd-like_sf"/>
</dbReference>
<dbReference type="EMBL" id="JAESVA010000002">
    <property type="protein sequence ID" value="MCB8879711.1"/>
    <property type="molecule type" value="Genomic_DNA"/>
</dbReference>
<keyword evidence="3" id="KW-1185">Reference proteome</keyword>
<name>A0A963YZ17_9PROT</name>
<dbReference type="SUPFAM" id="SSF53474">
    <property type="entry name" value="alpha/beta-Hydrolases"/>
    <property type="match status" value="1"/>
</dbReference>
<evidence type="ECO:0008006" key="4">
    <source>
        <dbReference type="Google" id="ProtNLM"/>
    </source>
</evidence>
<proteinExistence type="predicted"/>
<feature type="compositionally biased region" description="Polar residues" evidence="1">
    <location>
        <begin position="326"/>
        <end position="343"/>
    </location>
</feature>